<dbReference type="SUPFAM" id="SSF48452">
    <property type="entry name" value="TPR-like"/>
    <property type="match status" value="1"/>
</dbReference>
<dbReference type="PANTHER" id="PTHR35807">
    <property type="entry name" value="TRANSCRIPTIONAL REGULATOR REDD-RELATED"/>
    <property type="match status" value="1"/>
</dbReference>
<dbReference type="InterPro" id="IPR036388">
    <property type="entry name" value="WH-like_DNA-bd_sf"/>
</dbReference>
<proteinExistence type="predicted"/>
<dbReference type="InterPro" id="IPR011990">
    <property type="entry name" value="TPR-like_helical_dom_sf"/>
</dbReference>
<dbReference type="InterPro" id="IPR051677">
    <property type="entry name" value="AfsR-DnrI-RedD_regulator"/>
</dbReference>
<dbReference type="Pfam" id="PF13432">
    <property type="entry name" value="TPR_16"/>
    <property type="match status" value="1"/>
</dbReference>
<dbReference type="SUPFAM" id="SSF46894">
    <property type="entry name" value="C-terminal effector domain of the bipartite response regulators"/>
    <property type="match status" value="1"/>
</dbReference>
<dbReference type="Pfam" id="PF13431">
    <property type="entry name" value="TPR_17"/>
    <property type="match status" value="1"/>
</dbReference>
<evidence type="ECO:0000313" key="1">
    <source>
        <dbReference type="EMBL" id="WGW05422.1"/>
    </source>
</evidence>
<reference evidence="1 2" key="1">
    <citation type="submission" date="2023-05" db="EMBL/GenBank/DDBJ databases">
        <title>YMD87, complete Genome.</title>
        <authorList>
            <person name="Zhang J."/>
            <person name="Xu X."/>
        </authorList>
    </citation>
    <scope>NUCLEOTIDE SEQUENCE [LARGE SCALE GENOMIC DNA]</scope>
    <source>
        <strain evidence="1 2">YMD87</strain>
    </source>
</reference>
<name>A0ABY8QLC9_9RHOB</name>
<accession>A0ABY8QLC9</accession>
<dbReference type="Gene3D" id="1.10.10.10">
    <property type="entry name" value="Winged helix-like DNA-binding domain superfamily/Winged helix DNA-binding domain"/>
    <property type="match status" value="1"/>
</dbReference>
<dbReference type="Proteomes" id="UP001241605">
    <property type="component" value="Chromosome"/>
</dbReference>
<organism evidence="1 2">
    <name type="scientific">Tropicibacter oceani</name>
    <dbReference type="NCBI Taxonomy" id="3058420"/>
    <lineage>
        <taxon>Bacteria</taxon>
        <taxon>Pseudomonadati</taxon>
        <taxon>Pseudomonadota</taxon>
        <taxon>Alphaproteobacteria</taxon>
        <taxon>Rhodobacterales</taxon>
        <taxon>Roseobacteraceae</taxon>
        <taxon>Tropicibacter</taxon>
    </lineage>
</organism>
<dbReference type="Gene3D" id="1.25.40.10">
    <property type="entry name" value="Tetratricopeptide repeat domain"/>
    <property type="match status" value="1"/>
</dbReference>
<protein>
    <submittedName>
        <fullName evidence="1">Tetratricopeptide repeat protein</fullName>
    </submittedName>
</protein>
<gene>
    <name evidence="1" type="ORF">QF118_07710</name>
</gene>
<dbReference type="InterPro" id="IPR016032">
    <property type="entry name" value="Sig_transdc_resp-reg_C-effctor"/>
</dbReference>
<dbReference type="EMBL" id="CP124616">
    <property type="protein sequence ID" value="WGW05422.1"/>
    <property type="molecule type" value="Genomic_DNA"/>
</dbReference>
<sequence>MDNRPLTLRISLLGPLRMVGAKGDVLTPKGAKNQALLALLALSPGMSRPRRWIEDKLWSTFGPEQASANLRQALSKLRSALGDHADALRADRTTVSLDRKQIWVDSLDDVLPLDDRVELLQGIDVRDPEFEEWLRMERAALSTRIARAKPTPATGILIHCNALAEDPGRERMMGEILANQIGENISEQIRAWRQDRDLPDGLSNLPPSDVTISTQLVPDDTGHSVFIKAVHQSSGRILYSKLQHVDRLNDILETEVSVGKTVFEAADQIIGKLPQVLEGTRPETRATALSRLGLYRMFSFERSALREAYGLMKQAYDHDNNGVYLAWTALIRTIQIVELAEDDAAGLREEAVELHYKALESGTDNALVQALAAKIKGTALRDGAGFFELAKRAVERNPANAIAWNSLAEAHLFAGQFDQALAASKRASHIASTSPFKHWWDTGRCLIAIACNKPDEAIEAGEAATRSAPLSRPAHRQLLALYALQGDLDKARAVADKLTKIEPGFSLDRLVNDASYPVTTLRKNGMLEPIRALL</sequence>
<keyword evidence="2" id="KW-1185">Reference proteome</keyword>
<dbReference type="RefSeq" id="WP_282302046.1">
    <property type="nucleotide sequence ID" value="NZ_CP124616.1"/>
</dbReference>
<evidence type="ECO:0000313" key="2">
    <source>
        <dbReference type="Proteomes" id="UP001241605"/>
    </source>
</evidence>